<dbReference type="GO" id="GO:0140463">
    <property type="term" value="F:chromatin-protein adaptor activity"/>
    <property type="evidence" value="ECO:0007669"/>
    <property type="project" value="EnsemblFungi"/>
</dbReference>
<dbReference type="PANTHER" id="PTHR12162:SF0">
    <property type="entry name" value="NIBRIN"/>
    <property type="match status" value="1"/>
</dbReference>
<feature type="compositionally biased region" description="Polar residues" evidence="8">
    <location>
        <begin position="370"/>
        <end position="381"/>
    </location>
</feature>
<dbReference type="Gene3D" id="3.40.50.11080">
    <property type="match status" value="1"/>
</dbReference>
<feature type="region of interest" description="Disordered" evidence="8">
    <location>
        <begin position="296"/>
        <end position="499"/>
    </location>
</feature>
<feature type="compositionally biased region" description="Basic and acidic residues" evidence="8">
    <location>
        <begin position="451"/>
        <end position="460"/>
    </location>
</feature>
<keyword evidence="11" id="KW-1185">Reference proteome</keyword>
<dbReference type="GO" id="GO:0140031">
    <property type="term" value="F:phosphorylation-dependent protein binding"/>
    <property type="evidence" value="ECO:0007669"/>
    <property type="project" value="EnsemblFungi"/>
</dbReference>
<feature type="compositionally biased region" description="Acidic residues" evidence="8">
    <location>
        <begin position="575"/>
        <end position="589"/>
    </location>
</feature>
<keyword evidence="4" id="KW-0227">DNA damage</keyword>
<dbReference type="InterPro" id="IPR036420">
    <property type="entry name" value="BRCT_dom_sf"/>
</dbReference>
<dbReference type="eggNOG" id="ENOG502RS0G">
    <property type="taxonomic scope" value="Eukaryota"/>
</dbReference>
<protein>
    <submittedName>
        <fullName evidence="10">Mre11 complex subunit Nbs1</fullName>
    </submittedName>
</protein>
<evidence type="ECO:0000256" key="8">
    <source>
        <dbReference type="SAM" id="MobiDB-lite"/>
    </source>
</evidence>
<keyword evidence="3" id="KW-0158">Chromosome</keyword>
<name>S9Q348_SCHOY</name>
<gene>
    <name evidence="10" type="ORF">SOCG_03297</name>
</gene>
<dbReference type="RefSeq" id="XP_013017239.1">
    <property type="nucleotide sequence ID" value="XM_013161785.1"/>
</dbReference>
<dbReference type="InterPro" id="IPR000253">
    <property type="entry name" value="FHA_dom"/>
</dbReference>
<dbReference type="GO" id="GO:0000724">
    <property type="term" value="P:double-strand break repair via homologous recombination"/>
    <property type="evidence" value="ECO:0007669"/>
    <property type="project" value="TreeGrafter"/>
</dbReference>
<evidence type="ECO:0000256" key="5">
    <source>
        <dbReference type="ARBA" id="ARBA00023204"/>
    </source>
</evidence>
<reference evidence="10 11" key="1">
    <citation type="journal article" date="2011" name="Science">
        <title>Comparative functional genomics of the fission yeasts.</title>
        <authorList>
            <person name="Rhind N."/>
            <person name="Chen Z."/>
            <person name="Yassour M."/>
            <person name="Thompson D.A."/>
            <person name="Haas B.J."/>
            <person name="Habib N."/>
            <person name="Wapinski I."/>
            <person name="Roy S."/>
            <person name="Lin M.F."/>
            <person name="Heiman D.I."/>
            <person name="Young S.K."/>
            <person name="Furuya K."/>
            <person name="Guo Y."/>
            <person name="Pidoux A."/>
            <person name="Chen H.M."/>
            <person name="Robbertse B."/>
            <person name="Goldberg J.M."/>
            <person name="Aoki K."/>
            <person name="Bayne E.H."/>
            <person name="Berlin A.M."/>
            <person name="Desjardins C.A."/>
            <person name="Dobbs E."/>
            <person name="Dukaj L."/>
            <person name="Fan L."/>
            <person name="FitzGerald M.G."/>
            <person name="French C."/>
            <person name="Gujja S."/>
            <person name="Hansen K."/>
            <person name="Keifenheim D."/>
            <person name="Levin J.Z."/>
            <person name="Mosher R.A."/>
            <person name="Mueller C.A."/>
            <person name="Pfiffner J."/>
            <person name="Priest M."/>
            <person name="Russ C."/>
            <person name="Smialowska A."/>
            <person name="Swoboda P."/>
            <person name="Sykes S.M."/>
            <person name="Vaughn M."/>
            <person name="Vengrova S."/>
            <person name="Yoder R."/>
            <person name="Zeng Q."/>
            <person name="Allshire R."/>
            <person name="Baulcombe D."/>
            <person name="Birren B.W."/>
            <person name="Brown W."/>
            <person name="Ekwall K."/>
            <person name="Kellis M."/>
            <person name="Leatherwood J."/>
            <person name="Levin H."/>
            <person name="Margalit H."/>
            <person name="Martienssen R."/>
            <person name="Nieduszynski C.A."/>
            <person name="Spatafora J.W."/>
            <person name="Friedman N."/>
            <person name="Dalgaard J.Z."/>
            <person name="Baumann P."/>
            <person name="Niki H."/>
            <person name="Regev A."/>
            <person name="Nusbaum C."/>
        </authorList>
    </citation>
    <scope>NUCLEOTIDE SEQUENCE [LARGE SCALE GENOMIC DNA]</scope>
    <source>
        <strain evidence="11">yFS286</strain>
    </source>
</reference>
<dbReference type="GO" id="GO:0030870">
    <property type="term" value="C:Mre11 complex"/>
    <property type="evidence" value="ECO:0007669"/>
    <property type="project" value="EnsemblFungi"/>
</dbReference>
<feature type="compositionally biased region" description="Basic and acidic residues" evidence="8">
    <location>
        <begin position="431"/>
        <end position="444"/>
    </location>
</feature>
<dbReference type="HOGENOM" id="CLU_445609_0_0_1"/>
<dbReference type="GO" id="GO:0006303">
    <property type="term" value="P:double-strand break repair via nonhomologous end joining"/>
    <property type="evidence" value="ECO:0007669"/>
    <property type="project" value="EnsemblFungi"/>
</dbReference>
<dbReference type="GO" id="GO:0000729">
    <property type="term" value="P:DNA double-strand break processing"/>
    <property type="evidence" value="ECO:0007669"/>
    <property type="project" value="EnsemblFungi"/>
</dbReference>
<dbReference type="Gene3D" id="2.60.200.20">
    <property type="match status" value="1"/>
</dbReference>
<feature type="compositionally biased region" description="Polar residues" evidence="8">
    <location>
        <begin position="479"/>
        <end position="488"/>
    </location>
</feature>
<evidence type="ECO:0000256" key="3">
    <source>
        <dbReference type="ARBA" id="ARBA00022454"/>
    </source>
</evidence>
<feature type="domain" description="FHA" evidence="9">
    <location>
        <begin position="5"/>
        <end position="68"/>
    </location>
</feature>
<dbReference type="GO" id="GO:0140445">
    <property type="term" value="C:chromosome, telomeric repeat region"/>
    <property type="evidence" value="ECO:0007669"/>
    <property type="project" value="EnsemblFungi"/>
</dbReference>
<dbReference type="AlphaFoldDB" id="S9Q348"/>
<evidence type="ECO:0000313" key="10">
    <source>
        <dbReference type="EMBL" id="EPX74083.1"/>
    </source>
</evidence>
<sequence length="596" mass="67679">MEESLFINKRVLDDSSNIQIISKSVSKKHAQITVSPPKATSHENEISCRIDIQDLDTKFGTTVNNEHIHSKQTYEKNVSLELLLGKCPLKFYLQWITLSIAFDDPETTARWSTPLLLTGIPNSVHLNHSTTHFVPGHGSFPSVKTALAFLKDVKIVHEAFVQALIQEKDNYTHNIHLIPKDSSYLYTDQNHRDMFPKSAATVRNSLKGLQCCYVDLNEELYEFLSLLGLNVHRHHTDDVQFLTTYYAERDLDFIIHAKQSTISSILSKKGMFCLTFIQLWDILKENNSKELLQAKRASLEKPKSSANSNPSSNKTSENVLNDLFSDFKPVPRSPRSKRTLKPEEMSNSKQKPPNSPLKKEVRDTREITKKSNLSSGTSSPYILSKAKSPFHENTPEPRNSTKKVDKQNKKVNSNSGSSHFAPLALSTAGEESSHNVIVKEERDTSPLGLEGEQKEDREPSSEENLPRNLGSVEFISIRISKNNQTNEPENPKYKGRPNFKKFRKQGSKVHVAPPVFITLSESRNDQEDEVIDIDTDPAPQLMKKTDTNTQLAPLPKPISQRPTMDIDMDMEERVEDDTFNDDNEEDDEFGDLKFRF</sequence>
<dbReference type="OMA" id="VHRHHTD"/>
<feature type="compositionally biased region" description="Low complexity" evidence="8">
    <location>
        <begin position="304"/>
        <end position="316"/>
    </location>
</feature>
<dbReference type="InterPro" id="IPR008984">
    <property type="entry name" value="SMAD_FHA_dom_sf"/>
</dbReference>
<dbReference type="GO" id="GO:0000722">
    <property type="term" value="P:telomere maintenance via recombination"/>
    <property type="evidence" value="ECO:0007669"/>
    <property type="project" value="EnsemblFungi"/>
</dbReference>
<feature type="region of interest" description="Disordered" evidence="8">
    <location>
        <begin position="575"/>
        <end position="596"/>
    </location>
</feature>
<dbReference type="GO" id="GO:0003684">
    <property type="term" value="F:damaged DNA binding"/>
    <property type="evidence" value="ECO:0007669"/>
    <property type="project" value="TreeGrafter"/>
</dbReference>
<dbReference type="Pfam" id="PF00498">
    <property type="entry name" value="FHA"/>
    <property type="match status" value="1"/>
</dbReference>
<accession>S9Q348</accession>
<evidence type="ECO:0000256" key="2">
    <source>
        <dbReference type="ARBA" id="ARBA00004286"/>
    </source>
</evidence>
<dbReference type="Gene3D" id="3.40.50.10190">
    <property type="entry name" value="BRCT domain"/>
    <property type="match status" value="1"/>
</dbReference>
<proteinExistence type="inferred from homology"/>
<dbReference type="PANTHER" id="PTHR12162">
    <property type="entry name" value="NIBRIN-RELATED"/>
    <property type="match status" value="1"/>
</dbReference>
<dbReference type="GO" id="GO:0031573">
    <property type="term" value="P:mitotic intra-S DNA damage checkpoint signaling"/>
    <property type="evidence" value="ECO:0007669"/>
    <property type="project" value="EnsemblFungi"/>
</dbReference>
<comment type="subcellular location">
    <subcellularLocation>
        <location evidence="2">Chromosome</location>
    </subcellularLocation>
    <subcellularLocation>
        <location evidence="1">Nucleus</location>
    </subcellularLocation>
</comment>
<evidence type="ECO:0000256" key="7">
    <source>
        <dbReference type="ARBA" id="ARBA00044757"/>
    </source>
</evidence>
<dbReference type="GeneID" id="25032269"/>
<evidence type="ECO:0000259" key="9">
    <source>
        <dbReference type="PROSITE" id="PS50006"/>
    </source>
</evidence>
<feature type="compositionally biased region" description="Basic and acidic residues" evidence="8">
    <location>
        <begin position="357"/>
        <end position="369"/>
    </location>
</feature>
<dbReference type="GO" id="GO:0007095">
    <property type="term" value="P:mitotic G2 DNA damage checkpoint signaling"/>
    <property type="evidence" value="ECO:0007669"/>
    <property type="project" value="InterPro"/>
</dbReference>
<dbReference type="VEuPathDB" id="FungiDB:SOCG_03297"/>
<evidence type="ECO:0000256" key="4">
    <source>
        <dbReference type="ARBA" id="ARBA00022763"/>
    </source>
</evidence>
<keyword evidence="5" id="KW-0234">DNA repair</keyword>
<dbReference type="InterPro" id="IPR040227">
    <property type="entry name" value="Nibrin-rel"/>
</dbReference>
<evidence type="ECO:0000256" key="6">
    <source>
        <dbReference type="ARBA" id="ARBA00023242"/>
    </source>
</evidence>
<keyword evidence="6" id="KW-0539">Nucleus</keyword>
<dbReference type="Proteomes" id="UP000016088">
    <property type="component" value="Unassembled WGS sequence"/>
</dbReference>
<dbReference type="OrthoDB" id="552194at2759"/>
<dbReference type="SUPFAM" id="SSF49879">
    <property type="entry name" value="SMAD/FHA domain"/>
    <property type="match status" value="1"/>
</dbReference>
<dbReference type="GO" id="GO:0035861">
    <property type="term" value="C:site of double-strand break"/>
    <property type="evidence" value="ECO:0007669"/>
    <property type="project" value="EnsemblFungi"/>
</dbReference>
<comment type="similarity">
    <text evidence="7">Belongs to the Nibrin family.</text>
</comment>
<dbReference type="EMBL" id="KE503206">
    <property type="protein sequence ID" value="EPX74083.1"/>
    <property type="molecule type" value="Genomic_DNA"/>
</dbReference>
<dbReference type="PROSITE" id="PS50006">
    <property type="entry name" value="FHA_DOMAIN"/>
    <property type="match status" value="1"/>
</dbReference>
<evidence type="ECO:0000313" key="11">
    <source>
        <dbReference type="Proteomes" id="UP000016088"/>
    </source>
</evidence>
<evidence type="ECO:0000256" key="1">
    <source>
        <dbReference type="ARBA" id="ARBA00004123"/>
    </source>
</evidence>
<organism evidence="10 11">
    <name type="scientific">Schizosaccharomyces octosporus (strain yFS286)</name>
    <name type="common">Fission yeast</name>
    <name type="synonym">Octosporomyces octosporus</name>
    <dbReference type="NCBI Taxonomy" id="483514"/>
    <lineage>
        <taxon>Eukaryota</taxon>
        <taxon>Fungi</taxon>
        <taxon>Dikarya</taxon>
        <taxon>Ascomycota</taxon>
        <taxon>Taphrinomycotina</taxon>
        <taxon>Schizosaccharomycetes</taxon>
        <taxon>Schizosaccharomycetales</taxon>
        <taxon>Schizosaccharomycetaceae</taxon>
        <taxon>Schizosaccharomyces</taxon>
    </lineage>
</organism>